<gene>
    <name evidence="3" type="ORF">P2L57_09405</name>
</gene>
<dbReference type="RefSeq" id="WP_275811362.1">
    <property type="nucleotide sequence ID" value="NZ_BAAANM010000018.1"/>
</dbReference>
<organism evidence="3 4">
    <name type="scientific">Streptantibioticus ferralitis</name>
    <dbReference type="NCBI Taxonomy" id="236510"/>
    <lineage>
        <taxon>Bacteria</taxon>
        <taxon>Bacillati</taxon>
        <taxon>Actinomycetota</taxon>
        <taxon>Actinomycetes</taxon>
        <taxon>Kitasatosporales</taxon>
        <taxon>Streptomycetaceae</taxon>
        <taxon>Streptantibioticus</taxon>
    </lineage>
</organism>
<accession>A0ABT5YWS2</accession>
<proteinExistence type="predicted"/>
<feature type="signal peptide" evidence="1">
    <location>
        <begin position="1"/>
        <end position="32"/>
    </location>
</feature>
<reference evidence="3 4" key="1">
    <citation type="submission" date="2023-03" db="EMBL/GenBank/DDBJ databases">
        <title>Draft genome sequence of type strain Streptomyces ferralitis JCM 14344.</title>
        <authorList>
            <person name="Klaysubun C."/>
            <person name="Duangmal K."/>
        </authorList>
    </citation>
    <scope>NUCLEOTIDE SEQUENCE [LARGE SCALE GENOMIC DNA]</scope>
    <source>
        <strain evidence="3 4">JCM 14344</strain>
    </source>
</reference>
<protein>
    <submittedName>
        <fullName evidence="3">SH3 domain-containing protein</fullName>
    </submittedName>
</protein>
<comment type="caution">
    <text evidence="3">The sequence shown here is derived from an EMBL/GenBank/DDBJ whole genome shotgun (WGS) entry which is preliminary data.</text>
</comment>
<feature type="chain" id="PRO_5046864312" evidence="1">
    <location>
        <begin position="33"/>
        <end position="127"/>
    </location>
</feature>
<evidence type="ECO:0000313" key="3">
    <source>
        <dbReference type="EMBL" id="MDF2255933.1"/>
    </source>
</evidence>
<dbReference type="Proteomes" id="UP001220022">
    <property type="component" value="Unassembled WGS sequence"/>
</dbReference>
<keyword evidence="4" id="KW-1185">Reference proteome</keyword>
<dbReference type="Pfam" id="PF08239">
    <property type="entry name" value="SH3_3"/>
    <property type="match status" value="1"/>
</dbReference>
<evidence type="ECO:0000256" key="1">
    <source>
        <dbReference type="SAM" id="SignalP"/>
    </source>
</evidence>
<sequence>MYTTGVRRVAAAGMAAMLAGAVALTAASSAVATTVPTSSTHQAPSAVKAAEPTGRVVSRINLSIREQPTANSKFLGSVRPGTVIALHCKKVGQNVDGNHLWYLLGAHKPGYVSARYVKNLAAVPYCK</sequence>
<name>A0ABT5YWS2_9ACTN</name>
<evidence type="ECO:0000259" key="2">
    <source>
        <dbReference type="Pfam" id="PF08239"/>
    </source>
</evidence>
<dbReference type="InterPro" id="IPR003646">
    <property type="entry name" value="SH3-like_bac-type"/>
</dbReference>
<evidence type="ECO:0000313" key="4">
    <source>
        <dbReference type="Proteomes" id="UP001220022"/>
    </source>
</evidence>
<dbReference type="EMBL" id="JARHTQ010000005">
    <property type="protein sequence ID" value="MDF2255933.1"/>
    <property type="molecule type" value="Genomic_DNA"/>
</dbReference>
<dbReference type="Gene3D" id="2.30.30.40">
    <property type="entry name" value="SH3 Domains"/>
    <property type="match status" value="1"/>
</dbReference>
<feature type="domain" description="SH3b" evidence="2">
    <location>
        <begin position="61"/>
        <end position="118"/>
    </location>
</feature>
<keyword evidence="1" id="KW-0732">Signal</keyword>